<dbReference type="InterPro" id="IPR013249">
    <property type="entry name" value="RNA_pol_sigma70_r4_t2"/>
</dbReference>
<dbReference type="GO" id="GO:0003677">
    <property type="term" value="F:DNA binding"/>
    <property type="evidence" value="ECO:0007669"/>
    <property type="project" value="UniProtKB-KW"/>
</dbReference>
<feature type="domain" description="RNA polymerase sigma factor 70 region 4 type 2" evidence="7">
    <location>
        <begin position="139"/>
        <end position="191"/>
    </location>
</feature>
<keyword evidence="3" id="KW-0731">Sigma factor</keyword>
<name>A0A5D3F4M8_9ACTN</name>
<dbReference type="Gene3D" id="1.10.1740.10">
    <property type="match status" value="1"/>
</dbReference>
<dbReference type="EMBL" id="VSRQ01000009">
    <property type="protein sequence ID" value="TYK43967.1"/>
    <property type="molecule type" value="Genomic_DNA"/>
</dbReference>
<dbReference type="CDD" id="cd06171">
    <property type="entry name" value="Sigma70_r4"/>
    <property type="match status" value="1"/>
</dbReference>
<evidence type="ECO:0000256" key="5">
    <source>
        <dbReference type="ARBA" id="ARBA00023163"/>
    </source>
</evidence>
<comment type="caution">
    <text evidence="8">The sequence shown here is derived from an EMBL/GenBank/DDBJ whole genome shotgun (WGS) entry which is preliminary data.</text>
</comment>
<organism evidence="8 9">
    <name type="scientific">Actinomadura decatromicini</name>
    <dbReference type="NCBI Taxonomy" id="2604572"/>
    <lineage>
        <taxon>Bacteria</taxon>
        <taxon>Bacillati</taxon>
        <taxon>Actinomycetota</taxon>
        <taxon>Actinomycetes</taxon>
        <taxon>Streptosporangiales</taxon>
        <taxon>Thermomonosporaceae</taxon>
        <taxon>Actinomadura</taxon>
    </lineage>
</organism>
<evidence type="ECO:0000259" key="7">
    <source>
        <dbReference type="Pfam" id="PF08281"/>
    </source>
</evidence>
<dbReference type="Pfam" id="PF08281">
    <property type="entry name" value="Sigma70_r4_2"/>
    <property type="match status" value="1"/>
</dbReference>
<dbReference type="AlphaFoldDB" id="A0A5D3F4M8"/>
<dbReference type="NCBIfam" id="TIGR02937">
    <property type="entry name" value="sigma70-ECF"/>
    <property type="match status" value="1"/>
</dbReference>
<dbReference type="SUPFAM" id="SSF88946">
    <property type="entry name" value="Sigma2 domain of RNA polymerase sigma factors"/>
    <property type="match status" value="1"/>
</dbReference>
<dbReference type="GO" id="GO:0016987">
    <property type="term" value="F:sigma factor activity"/>
    <property type="evidence" value="ECO:0007669"/>
    <property type="project" value="UniProtKB-KW"/>
</dbReference>
<reference evidence="8 9" key="1">
    <citation type="submission" date="2019-08" db="EMBL/GenBank/DDBJ databases">
        <title>Actinomadura sp. nov. CYP1-5 isolated from mountain soil.</title>
        <authorList>
            <person name="Songsumanus A."/>
            <person name="Kuncharoen N."/>
            <person name="Kudo T."/>
            <person name="Yuki M."/>
            <person name="Igarashi Y."/>
            <person name="Tanasupawat S."/>
        </authorList>
    </citation>
    <scope>NUCLEOTIDE SEQUENCE [LARGE SCALE GENOMIC DNA]</scope>
    <source>
        <strain evidence="8 9">CYP1-5</strain>
    </source>
</reference>
<evidence type="ECO:0000256" key="6">
    <source>
        <dbReference type="SAM" id="MobiDB-lite"/>
    </source>
</evidence>
<accession>A0A5D3F4M8</accession>
<feature type="region of interest" description="Disordered" evidence="6">
    <location>
        <begin position="1"/>
        <end position="32"/>
    </location>
</feature>
<evidence type="ECO:0000256" key="3">
    <source>
        <dbReference type="ARBA" id="ARBA00023082"/>
    </source>
</evidence>
<dbReference type="PANTHER" id="PTHR43133:SF50">
    <property type="entry name" value="ECF RNA POLYMERASE SIGMA FACTOR SIGM"/>
    <property type="match status" value="1"/>
</dbReference>
<keyword evidence="9" id="KW-1185">Reference proteome</keyword>
<keyword evidence="2" id="KW-0805">Transcription regulation</keyword>
<dbReference type="SUPFAM" id="SSF88659">
    <property type="entry name" value="Sigma3 and sigma4 domains of RNA polymerase sigma factors"/>
    <property type="match status" value="1"/>
</dbReference>
<dbReference type="InterPro" id="IPR036388">
    <property type="entry name" value="WH-like_DNA-bd_sf"/>
</dbReference>
<evidence type="ECO:0000256" key="2">
    <source>
        <dbReference type="ARBA" id="ARBA00023015"/>
    </source>
</evidence>
<comment type="similarity">
    <text evidence="1">Belongs to the sigma-70 factor family. ECF subfamily.</text>
</comment>
<proteinExistence type="inferred from homology"/>
<dbReference type="PANTHER" id="PTHR43133">
    <property type="entry name" value="RNA POLYMERASE ECF-TYPE SIGMA FACTO"/>
    <property type="match status" value="1"/>
</dbReference>
<dbReference type="InterPro" id="IPR039425">
    <property type="entry name" value="RNA_pol_sigma-70-like"/>
</dbReference>
<keyword evidence="4" id="KW-0238">DNA-binding</keyword>
<dbReference type="Proteomes" id="UP000323505">
    <property type="component" value="Unassembled WGS sequence"/>
</dbReference>
<dbReference type="InterPro" id="IPR013325">
    <property type="entry name" value="RNA_pol_sigma_r2"/>
</dbReference>
<evidence type="ECO:0000256" key="4">
    <source>
        <dbReference type="ARBA" id="ARBA00023125"/>
    </source>
</evidence>
<evidence type="ECO:0000313" key="9">
    <source>
        <dbReference type="Proteomes" id="UP000323505"/>
    </source>
</evidence>
<sequence>MESAAGSFVEPSVESRAESLGESAVGSSVGEMTGDLRDVDRETAVTRLFGAHYAGLLRLAVLLGADDAEDIVAEAFCQLHRRWNRLRTAESALPYLRSVVCNLTRMRLRHLQVVRKHTDWSAETEASAESVAMLHDDQRALIEGLRRLSARQREALVLRYWLGLRESDIADAMGISAGAVKAHTSRGMAALTKILRERR</sequence>
<dbReference type="InterPro" id="IPR014284">
    <property type="entry name" value="RNA_pol_sigma-70_dom"/>
</dbReference>
<dbReference type="InterPro" id="IPR013324">
    <property type="entry name" value="RNA_pol_sigma_r3/r4-like"/>
</dbReference>
<protein>
    <submittedName>
        <fullName evidence="8">SigE family RNA polymerase sigma factor</fullName>
    </submittedName>
</protein>
<keyword evidence="5" id="KW-0804">Transcription</keyword>
<evidence type="ECO:0000313" key="8">
    <source>
        <dbReference type="EMBL" id="TYK43967.1"/>
    </source>
</evidence>
<evidence type="ECO:0000256" key="1">
    <source>
        <dbReference type="ARBA" id="ARBA00010641"/>
    </source>
</evidence>
<dbReference type="Gene3D" id="1.10.10.10">
    <property type="entry name" value="Winged helix-like DNA-binding domain superfamily/Winged helix DNA-binding domain"/>
    <property type="match status" value="1"/>
</dbReference>
<dbReference type="GO" id="GO:0006352">
    <property type="term" value="P:DNA-templated transcription initiation"/>
    <property type="evidence" value="ECO:0007669"/>
    <property type="project" value="InterPro"/>
</dbReference>
<gene>
    <name evidence="8" type="ORF">FXF68_35170</name>
</gene>